<comment type="cofactor">
    <cofactor evidence="3">
        <name>Zn(2+)</name>
        <dbReference type="ChEBI" id="CHEBI:29105"/>
    </cofactor>
</comment>
<dbReference type="FunFam" id="3.20.20.70:FF:000191">
    <property type="entry name" value="ribulose-phosphate 3-epimerase isoform X2"/>
    <property type="match status" value="1"/>
</dbReference>
<evidence type="ECO:0000256" key="8">
    <source>
        <dbReference type="ARBA" id="ARBA00022723"/>
    </source>
</evidence>
<accession>G5AF09</accession>
<keyword evidence="10" id="KW-0408">Iron</keyword>
<keyword evidence="8" id="KW-0479">Metal-binding</keyword>
<keyword evidence="13" id="KW-0119">Carbohydrate metabolism</keyword>
<keyword evidence="12" id="KW-0413">Isomerase</keyword>
<dbReference type="EMBL" id="JH159165">
    <property type="protein sequence ID" value="EGZ05796.1"/>
    <property type="molecule type" value="Genomic_DNA"/>
</dbReference>
<evidence type="ECO:0000256" key="1">
    <source>
        <dbReference type="ARBA" id="ARBA00001782"/>
    </source>
</evidence>
<dbReference type="FunCoup" id="G5AF09">
    <property type="interactions" value="106"/>
</dbReference>
<reference evidence="16" key="2">
    <citation type="submission" date="2011-09" db="EMBL/GenBank/DDBJ databases">
        <authorList>
            <consortium name="US DOE Joint Genome Institute (JGI-PGF)"/>
            <person name="Aerts A."/>
            <person name="Grimwood J."/>
            <person name="Schmutz J."/>
            <person name="Lucas S."/>
            <person name="Hammon N."/>
            <person name="Glavina del Rio T."/>
            <person name="Dalin E."/>
            <person name="Tice H."/>
            <person name="Pitluck S."/>
            <person name="Dehal P."/>
            <person name="Chapman J."/>
            <person name="Putman N.H."/>
            <person name="Salamov A.A."/>
            <person name="Terry A."/>
            <person name="Rokhsar D.S."/>
            <person name="Boore J.L."/>
            <person name="Tripathy S."/>
            <person name="Tyler B.M."/>
            <person name="Grigoriev I.V."/>
        </authorList>
    </citation>
    <scope>NUCLEOTIDE SEQUENCE</scope>
    <source>
        <strain evidence="16">P6497</strain>
    </source>
</reference>
<dbReference type="InterPro" id="IPR000056">
    <property type="entry name" value="Ribul_P_3_epim-like"/>
</dbReference>
<evidence type="ECO:0000256" key="4">
    <source>
        <dbReference type="ARBA" id="ARBA00001954"/>
    </source>
</evidence>
<dbReference type="PANTHER" id="PTHR11749">
    <property type="entry name" value="RIBULOSE-5-PHOSPHATE-3-EPIMERASE"/>
    <property type="match status" value="1"/>
</dbReference>
<dbReference type="STRING" id="1094619.G5AF09"/>
<keyword evidence="17" id="KW-1185">Reference proteome</keyword>
<dbReference type="RefSeq" id="XP_009538660.1">
    <property type="nucleotide sequence ID" value="XM_009540365.1"/>
</dbReference>
<evidence type="ECO:0000256" key="9">
    <source>
        <dbReference type="ARBA" id="ARBA00022833"/>
    </source>
</evidence>
<evidence type="ECO:0000256" key="6">
    <source>
        <dbReference type="ARBA" id="ARBA00011738"/>
    </source>
</evidence>
<dbReference type="AlphaFoldDB" id="G5AF09"/>
<dbReference type="RefSeq" id="XP_009538657.1">
    <property type="nucleotide sequence ID" value="XM_009540362.1"/>
</dbReference>
<evidence type="ECO:0000256" key="5">
    <source>
        <dbReference type="ARBA" id="ARBA00009541"/>
    </source>
</evidence>
<dbReference type="Pfam" id="PF00834">
    <property type="entry name" value="Ribul_P_3_epim"/>
    <property type="match status" value="1"/>
</dbReference>
<dbReference type="PROSITE" id="PS01086">
    <property type="entry name" value="RIBUL_P_3_EPIMER_2"/>
    <property type="match status" value="1"/>
</dbReference>
<dbReference type="CDD" id="cd00429">
    <property type="entry name" value="RPE"/>
    <property type="match status" value="1"/>
</dbReference>
<evidence type="ECO:0000256" key="3">
    <source>
        <dbReference type="ARBA" id="ARBA00001947"/>
    </source>
</evidence>
<dbReference type="Gene3D" id="3.20.20.70">
    <property type="entry name" value="Aldolase class I"/>
    <property type="match status" value="1"/>
</dbReference>
<reference evidence="16 17" key="1">
    <citation type="journal article" date="2006" name="Science">
        <title>Phytophthora genome sequences uncover evolutionary origins and mechanisms of pathogenesis.</title>
        <authorList>
            <person name="Tyler B.M."/>
            <person name="Tripathy S."/>
            <person name="Zhang X."/>
            <person name="Dehal P."/>
            <person name="Jiang R.H."/>
            <person name="Aerts A."/>
            <person name="Arredondo F.D."/>
            <person name="Baxter L."/>
            <person name="Bensasson D."/>
            <person name="Beynon J.L."/>
            <person name="Chapman J."/>
            <person name="Damasceno C.M."/>
            <person name="Dorrance A.E."/>
            <person name="Dou D."/>
            <person name="Dickerman A.W."/>
            <person name="Dubchak I.L."/>
            <person name="Garbelotto M."/>
            <person name="Gijzen M."/>
            <person name="Gordon S.G."/>
            <person name="Govers F."/>
            <person name="Grunwald N.J."/>
            <person name="Huang W."/>
            <person name="Ivors K.L."/>
            <person name="Jones R.W."/>
            <person name="Kamoun S."/>
            <person name="Krampis K."/>
            <person name="Lamour K.H."/>
            <person name="Lee M.K."/>
            <person name="McDonald W.H."/>
            <person name="Medina M."/>
            <person name="Meijer H.J."/>
            <person name="Nordberg E.K."/>
            <person name="Maclean D.J."/>
            <person name="Ospina-Giraldo M.D."/>
            <person name="Morris P.F."/>
            <person name="Phuntumart V."/>
            <person name="Putnam N.H."/>
            <person name="Rash S."/>
            <person name="Rose J.K."/>
            <person name="Sakihama Y."/>
            <person name="Salamov A.A."/>
            <person name="Savidor A."/>
            <person name="Scheuring C.F."/>
            <person name="Smith B.M."/>
            <person name="Sobral B.W."/>
            <person name="Terry A."/>
            <person name="Torto-Alalibo T.A."/>
            <person name="Win J."/>
            <person name="Xu Z."/>
            <person name="Zhang H."/>
            <person name="Grigoriev I.V."/>
            <person name="Rokhsar D.S."/>
            <person name="Boore J.L."/>
        </authorList>
    </citation>
    <scope>NUCLEOTIDE SEQUENCE [LARGE SCALE GENOMIC DNA]</scope>
    <source>
        <strain evidence="16 17">P6497</strain>
    </source>
</reference>
<name>G5AF09_PHYSP</name>
<organism evidence="17">
    <name type="scientific">Phytophthora sojae (strain P6497)</name>
    <name type="common">Soybean stem and root rot agent</name>
    <name type="synonym">Phytophthora megasperma f. sp. glycines</name>
    <dbReference type="NCBI Taxonomy" id="1094619"/>
    <lineage>
        <taxon>Eukaryota</taxon>
        <taxon>Sar</taxon>
        <taxon>Stramenopiles</taxon>
        <taxon>Oomycota</taxon>
        <taxon>Peronosporomycetes</taxon>
        <taxon>Peronosporales</taxon>
        <taxon>Peronosporaceae</taxon>
        <taxon>Phytophthora</taxon>
    </lineage>
</organism>
<evidence type="ECO:0000313" key="17">
    <source>
        <dbReference type="Proteomes" id="UP000002640"/>
    </source>
</evidence>
<evidence type="ECO:0000313" key="15">
    <source>
        <dbReference type="EMBL" id="EGZ05796.1"/>
    </source>
</evidence>
<evidence type="ECO:0000256" key="11">
    <source>
        <dbReference type="ARBA" id="ARBA00023211"/>
    </source>
</evidence>
<dbReference type="GO" id="GO:0046496">
    <property type="term" value="P:nicotinamide nucleotide metabolic process"/>
    <property type="evidence" value="ECO:0007669"/>
    <property type="project" value="UniProtKB-ARBA"/>
</dbReference>
<evidence type="ECO:0000256" key="2">
    <source>
        <dbReference type="ARBA" id="ARBA00001936"/>
    </source>
</evidence>
<dbReference type="OMA" id="MIMSGSV"/>
<dbReference type="EMBL" id="JH159165">
    <property type="protein sequence ID" value="EGZ05799.1"/>
    <property type="molecule type" value="Genomic_DNA"/>
</dbReference>
<sequence>MIVAKPEQWVSDIAAAGGDQFTFHLESVKDPLTLIKQIRDAGMKVGLAVKPVTSAEAAFPYVKLVDMVLVMTVEPGFGGQSFMADMMPKVETIRAKYPTLDIEVDGGLGPSTVDAAAENRIVAGSSVFKAADPKAIILQMREVRQWQQRRPVDEALKRWDCRRTVSSWLYRN</sequence>
<dbReference type="GO" id="GO:1901135">
    <property type="term" value="P:carbohydrate derivative metabolic process"/>
    <property type="evidence" value="ECO:0007669"/>
    <property type="project" value="UniProtKB-ARBA"/>
</dbReference>
<dbReference type="GO" id="GO:0006091">
    <property type="term" value="P:generation of precursor metabolites and energy"/>
    <property type="evidence" value="ECO:0007669"/>
    <property type="project" value="UniProtKB-ARBA"/>
</dbReference>
<dbReference type="GeneID" id="20648195"/>
<evidence type="ECO:0000313" key="16">
    <source>
        <dbReference type="EMBL" id="EGZ05799.1"/>
    </source>
</evidence>
<dbReference type="InParanoid" id="G5AF09"/>
<comment type="similarity">
    <text evidence="5">Belongs to the ribulose-phosphate 3-epimerase family.</text>
</comment>
<comment type="function">
    <text evidence="14">Catalyzes the reversible epimerization of D-ribulose 5-phosphate to D-xylulose 5-phosphate.</text>
</comment>
<keyword evidence="9" id="KW-0862">Zinc</keyword>
<evidence type="ECO:0000256" key="14">
    <source>
        <dbReference type="ARBA" id="ARBA00057323"/>
    </source>
</evidence>
<comment type="cofactor">
    <cofactor evidence="4">
        <name>Fe(2+)</name>
        <dbReference type="ChEBI" id="CHEBI:29033"/>
    </cofactor>
</comment>
<gene>
    <name evidence="15" type="ORF">PHYSODRAFT_251616</name>
    <name evidence="16" type="ORF">PHYSODRAFT_341998</name>
</gene>
<proteinExistence type="inferred from homology"/>
<dbReference type="SMR" id="G5AF09"/>
<evidence type="ECO:0000256" key="10">
    <source>
        <dbReference type="ARBA" id="ARBA00023004"/>
    </source>
</evidence>
<dbReference type="GO" id="GO:0046872">
    <property type="term" value="F:metal ion binding"/>
    <property type="evidence" value="ECO:0007669"/>
    <property type="project" value="UniProtKB-KW"/>
</dbReference>
<dbReference type="SUPFAM" id="SSF51366">
    <property type="entry name" value="Ribulose-phoshate binding barrel"/>
    <property type="match status" value="1"/>
</dbReference>
<keyword evidence="11" id="KW-0464">Manganese</keyword>
<dbReference type="EC" id="5.1.3.1" evidence="7"/>
<dbReference type="Proteomes" id="UP000002640">
    <property type="component" value="Unassembled WGS sequence"/>
</dbReference>
<dbReference type="GO" id="GO:0004750">
    <property type="term" value="F:D-ribulose-phosphate 3-epimerase activity"/>
    <property type="evidence" value="ECO:0007669"/>
    <property type="project" value="UniProtKB-EC"/>
</dbReference>
<comment type="subunit">
    <text evidence="6">Homodimer.</text>
</comment>
<protein>
    <recommendedName>
        <fullName evidence="7">ribulose-phosphate 3-epimerase</fullName>
        <ecNumber evidence="7">5.1.3.1</ecNumber>
    </recommendedName>
</protein>
<dbReference type="GeneID" id="20638171"/>
<evidence type="ECO:0000256" key="12">
    <source>
        <dbReference type="ARBA" id="ARBA00023235"/>
    </source>
</evidence>
<evidence type="ECO:0000256" key="7">
    <source>
        <dbReference type="ARBA" id="ARBA00013188"/>
    </source>
</evidence>
<dbReference type="InterPro" id="IPR013785">
    <property type="entry name" value="Aldolase_TIM"/>
</dbReference>
<dbReference type="GO" id="GO:0005975">
    <property type="term" value="P:carbohydrate metabolic process"/>
    <property type="evidence" value="ECO:0007669"/>
    <property type="project" value="InterPro"/>
</dbReference>
<dbReference type="InterPro" id="IPR011060">
    <property type="entry name" value="RibuloseP-bd_barrel"/>
</dbReference>
<evidence type="ECO:0000256" key="13">
    <source>
        <dbReference type="ARBA" id="ARBA00023277"/>
    </source>
</evidence>
<dbReference type="KEGG" id="psoj:PHYSODRAFT_251616"/>
<comment type="catalytic activity">
    <reaction evidence="1">
        <text>D-ribulose 5-phosphate = D-xylulose 5-phosphate</text>
        <dbReference type="Rhea" id="RHEA:13677"/>
        <dbReference type="ChEBI" id="CHEBI:57737"/>
        <dbReference type="ChEBI" id="CHEBI:58121"/>
        <dbReference type="EC" id="5.1.3.1"/>
    </reaction>
</comment>
<comment type="cofactor">
    <cofactor evidence="2">
        <name>Mn(2+)</name>
        <dbReference type="ChEBI" id="CHEBI:29035"/>
    </cofactor>
</comment>
<dbReference type="GO" id="GO:0006163">
    <property type="term" value="P:purine nucleotide metabolic process"/>
    <property type="evidence" value="ECO:0007669"/>
    <property type="project" value="UniProtKB-ARBA"/>
</dbReference>
<dbReference type="KEGG" id="psoj:PHYSODRAFT_341998"/>